<dbReference type="SUPFAM" id="SSF63380">
    <property type="entry name" value="Riboflavin synthase domain-like"/>
    <property type="match status" value="1"/>
</dbReference>
<dbReference type="GO" id="GO:0042554">
    <property type="term" value="P:superoxide anion generation"/>
    <property type="evidence" value="ECO:0007669"/>
    <property type="project" value="TreeGrafter"/>
</dbReference>
<dbReference type="InterPro" id="IPR050369">
    <property type="entry name" value="RBOH/FRE"/>
</dbReference>
<dbReference type="SFLD" id="SFLDG01168">
    <property type="entry name" value="Ferric_reductase_subgroup_(FRE"/>
    <property type="match status" value="1"/>
</dbReference>
<dbReference type="InterPro" id="IPR013112">
    <property type="entry name" value="FAD-bd_8"/>
</dbReference>
<evidence type="ECO:0000256" key="7">
    <source>
        <dbReference type="ARBA" id="ARBA00022989"/>
    </source>
</evidence>
<dbReference type="InterPro" id="IPR011992">
    <property type="entry name" value="EF-hand-dom_pair"/>
</dbReference>
<dbReference type="EMBL" id="CAJNOK010015981">
    <property type="protein sequence ID" value="CAF1235821.1"/>
    <property type="molecule type" value="Genomic_DNA"/>
</dbReference>
<sequence length="768" mass="90198">MDERLDSACSLTSKINVMDLEQHLHEQMNEPVPEDWYKHYFDTDNNRQTYSFSEFCDIFQITPILGKRLLKQFITNFNFDDKCNRIDSKDIWRIARVLWEGSACLKSLILFRVFDENDDKLITVNDIKNFYDEYLNEDESMILNNKDHETILDTIVDGYSWDANKEMTFDRFHDTLVRQTNGKIEDLFKIYFTNDTRTTDNKKSKQKRLELYIKNHLKEIIFLLSYILTQIGLLLWVVFCRYTVIYEVHKEDMHPLIVIAKICAMLLSFNCSLIIVLMLKQIITLIRCSYLRYILPVDCHIDFHRIVGRYILVLAVIHAISHMVHFSILKTPYTWAELMFTFAANQGTIIPGFATISGIILSFILITIIIFSFEYIRRSGHFELFYFTHLLYIPFFIFLIMHGNGFWKWIIGPLTIFVIEKVYELCQFCRSSHGKTHMKFMTIFESYSKSGKLESSVLALSIKRPRNFDYRPGDYLFLNIPAISKFEWHPYTISSGPEEKDTLSVHIHAVGNWTNKVLEYSKLVMHKNDSNGLCQIVSHLNITTEPVNVEPLKRQSFLINDSVLIDGPYSSCARYIFDVEHAVLIGGGIGVTPYASILTSLMVQFRLQRIKCKQCNHINYTTPISGTICTDRILKKVDFVWINRDIQAFEWFLDLLAHFEQEQEDYLKDVQNDGSNERQRFLDLHLFFTGNTQRKDVIRRMSQSIYYERARKDLYTSLKSKTQSGRPKWNSLFSKIQDDNKKLLNKTDYKPDDVNVFYCGSPTMANHL</sequence>
<evidence type="ECO:0000256" key="3">
    <source>
        <dbReference type="ARBA" id="ARBA00022692"/>
    </source>
</evidence>
<evidence type="ECO:0000313" key="14">
    <source>
        <dbReference type="EMBL" id="CAF4043772.1"/>
    </source>
</evidence>
<accession>A0A8S2EP45</accession>
<dbReference type="EMBL" id="CAJOBA010037529">
    <property type="protein sequence ID" value="CAF4043772.1"/>
    <property type="molecule type" value="Genomic_DNA"/>
</dbReference>
<proteinExistence type="predicted"/>
<feature type="domain" description="FAD-binding FR-type" evidence="12">
    <location>
        <begin position="436"/>
        <end position="575"/>
    </location>
</feature>
<dbReference type="Pfam" id="PF01794">
    <property type="entry name" value="Ferric_reduct"/>
    <property type="match status" value="1"/>
</dbReference>
<dbReference type="GO" id="GO:0016175">
    <property type="term" value="F:superoxide-generating NAD(P)H oxidase activity"/>
    <property type="evidence" value="ECO:0007669"/>
    <property type="project" value="TreeGrafter"/>
</dbReference>
<evidence type="ECO:0000256" key="11">
    <source>
        <dbReference type="SAM" id="Phobius"/>
    </source>
</evidence>
<evidence type="ECO:0000256" key="2">
    <source>
        <dbReference type="ARBA" id="ARBA00022630"/>
    </source>
</evidence>
<feature type="transmembrane region" description="Helical" evidence="11">
    <location>
        <begin position="256"/>
        <end position="279"/>
    </location>
</feature>
<dbReference type="InterPro" id="IPR017927">
    <property type="entry name" value="FAD-bd_FR_type"/>
</dbReference>
<evidence type="ECO:0000313" key="15">
    <source>
        <dbReference type="Proteomes" id="UP000677228"/>
    </source>
</evidence>
<evidence type="ECO:0000256" key="9">
    <source>
        <dbReference type="ARBA" id="ARBA00023136"/>
    </source>
</evidence>
<evidence type="ECO:0000256" key="10">
    <source>
        <dbReference type="ARBA" id="ARBA00049908"/>
    </source>
</evidence>
<dbReference type="CDD" id="cd06186">
    <property type="entry name" value="NOX_Duox_like_FAD_NADP"/>
    <property type="match status" value="1"/>
</dbReference>
<name>A0A8S2EP45_9BILA</name>
<dbReference type="InterPro" id="IPR018247">
    <property type="entry name" value="EF_Hand_1_Ca_BS"/>
</dbReference>
<evidence type="ECO:0000256" key="5">
    <source>
        <dbReference type="ARBA" id="ARBA00022837"/>
    </source>
</evidence>
<dbReference type="GO" id="GO:0043020">
    <property type="term" value="C:NADPH oxidase complex"/>
    <property type="evidence" value="ECO:0007669"/>
    <property type="project" value="TreeGrafter"/>
</dbReference>
<evidence type="ECO:0000256" key="6">
    <source>
        <dbReference type="ARBA" id="ARBA00022857"/>
    </source>
</evidence>
<dbReference type="GO" id="GO:0006952">
    <property type="term" value="P:defense response"/>
    <property type="evidence" value="ECO:0007669"/>
    <property type="project" value="TreeGrafter"/>
</dbReference>
<feature type="transmembrane region" description="Helical" evidence="11">
    <location>
        <begin position="349"/>
        <end position="372"/>
    </location>
</feature>
<dbReference type="InterPro" id="IPR039261">
    <property type="entry name" value="FNR_nucleotide-bd"/>
</dbReference>
<evidence type="ECO:0000256" key="4">
    <source>
        <dbReference type="ARBA" id="ARBA00022827"/>
    </source>
</evidence>
<gene>
    <name evidence="13" type="ORF">OVA965_LOCUS25599</name>
    <name evidence="14" type="ORF">TMI583_LOCUS26331</name>
</gene>
<dbReference type="InterPro" id="IPR017938">
    <property type="entry name" value="Riboflavin_synthase-like_b-brl"/>
</dbReference>
<keyword evidence="3 11" id="KW-0812">Transmembrane</keyword>
<evidence type="ECO:0000256" key="8">
    <source>
        <dbReference type="ARBA" id="ARBA00023002"/>
    </source>
</evidence>
<dbReference type="AlphaFoldDB" id="A0A8S2EP45"/>
<dbReference type="PANTHER" id="PTHR11972">
    <property type="entry name" value="NADPH OXIDASE"/>
    <property type="match status" value="1"/>
</dbReference>
<dbReference type="SUPFAM" id="SSF47473">
    <property type="entry name" value="EF-hand"/>
    <property type="match status" value="1"/>
</dbReference>
<keyword evidence="2" id="KW-0285">Flavoprotein</keyword>
<dbReference type="SUPFAM" id="SSF52343">
    <property type="entry name" value="Ferredoxin reductase-like, C-terminal NADP-linked domain"/>
    <property type="match status" value="1"/>
</dbReference>
<comment type="caution">
    <text evidence="13">The sequence shown here is derived from an EMBL/GenBank/DDBJ whole genome shotgun (WGS) entry which is preliminary data.</text>
</comment>
<comment type="catalytic activity">
    <reaction evidence="10">
        <text>NADPH + 2 O2 = 2 superoxide + NADP(+) + H(+)</text>
        <dbReference type="Rhea" id="RHEA:63180"/>
        <dbReference type="ChEBI" id="CHEBI:15378"/>
        <dbReference type="ChEBI" id="CHEBI:15379"/>
        <dbReference type="ChEBI" id="CHEBI:18421"/>
        <dbReference type="ChEBI" id="CHEBI:57783"/>
        <dbReference type="ChEBI" id="CHEBI:58349"/>
    </reaction>
</comment>
<dbReference type="SFLD" id="SFLDG01169">
    <property type="entry name" value="NADPH_oxidase_subgroup_(NOX)"/>
    <property type="match status" value="1"/>
</dbReference>
<dbReference type="Proteomes" id="UP000677228">
    <property type="component" value="Unassembled WGS sequence"/>
</dbReference>
<dbReference type="PROSITE" id="PS51384">
    <property type="entry name" value="FAD_FR"/>
    <property type="match status" value="1"/>
</dbReference>
<feature type="transmembrane region" description="Helical" evidence="11">
    <location>
        <begin position="384"/>
        <end position="400"/>
    </location>
</feature>
<comment type="subcellular location">
    <subcellularLocation>
        <location evidence="1">Membrane</location>
        <topology evidence="1">Multi-pass membrane protein</topology>
    </subcellularLocation>
</comment>
<protein>
    <recommendedName>
        <fullName evidence="12">FAD-binding FR-type domain-containing protein</fullName>
    </recommendedName>
</protein>
<dbReference type="Proteomes" id="UP000682733">
    <property type="component" value="Unassembled WGS sequence"/>
</dbReference>
<dbReference type="Gene3D" id="1.10.238.10">
    <property type="entry name" value="EF-hand"/>
    <property type="match status" value="1"/>
</dbReference>
<dbReference type="Pfam" id="PF08022">
    <property type="entry name" value="FAD_binding_8"/>
    <property type="match status" value="1"/>
</dbReference>
<keyword evidence="4" id="KW-0274">FAD</keyword>
<keyword evidence="5" id="KW-0106">Calcium</keyword>
<dbReference type="PRINTS" id="PR00466">
    <property type="entry name" value="GP91PHOX"/>
</dbReference>
<dbReference type="Pfam" id="PF08030">
    <property type="entry name" value="NAD_binding_6"/>
    <property type="match status" value="1"/>
</dbReference>
<evidence type="ECO:0000259" key="12">
    <source>
        <dbReference type="PROSITE" id="PS51384"/>
    </source>
</evidence>
<evidence type="ECO:0000256" key="1">
    <source>
        <dbReference type="ARBA" id="ARBA00004141"/>
    </source>
</evidence>
<evidence type="ECO:0000313" key="13">
    <source>
        <dbReference type="EMBL" id="CAF1235821.1"/>
    </source>
</evidence>
<reference evidence="13" key="1">
    <citation type="submission" date="2021-02" db="EMBL/GenBank/DDBJ databases">
        <authorList>
            <person name="Nowell W R."/>
        </authorList>
    </citation>
    <scope>NUCLEOTIDE SEQUENCE</scope>
</reference>
<keyword evidence="6" id="KW-0521">NADP</keyword>
<keyword evidence="7 11" id="KW-1133">Transmembrane helix</keyword>
<organism evidence="13 15">
    <name type="scientific">Didymodactylos carnosus</name>
    <dbReference type="NCBI Taxonomy" id="1234261"/>
    <lineage>
        <taxon>Eukaryota</taxon>
        <taxon>Metazoa</taxon>
        <taxon>Spiralia</taxon>
        <taxon>Gnathifera</taxon>
        <taxon>Rotifera</taxon>
        <taxon>Eurotatoria</taxon>
        <taxon>Bdelloidea</taxon>
        <taxon>Philodinida</taxon>
        <taxon>Philodinidae</taxon>
        <taxon>Didymodactylos</taxon>
    </lineage>
</organism>
<dbReference type="Gene3D" id="3.40.50.80">
    <property type="entry name" value="Nucleotide-binding domain of ferredoxin-NADP reductase (FNR) module"/>
    <property type="match status" value="1"/>
</dbReference>
<dbReference type="InterPro" id="IPR013130">
    <property type="entry name" value="Fe3_Rdtase_TM_dom"/>
</dbReference>
<dbReference type="InterPro" id="IPR013121">
    <property type="entry name" value="Fe_red_NAD-bd_6"/>
</dbReference>
<keyword evidence="8" id="KW-0560">Oxidoreductase</keyword>
<dbReference type="Gene3D" id="2.40.30.10">
    <property type="entry name" value="Translation factors"/>
    <property type="match status" value="1"/>
</dbReference>
<dbReference type="PANTHER" id="PTHR11972:SF58">
    <property type="entry name" value="NADPH OXIDASE 5"/>
    <property type="match status" value="1"/>
</dbReference>
<keyword evidence="9 11" id="KW-0472">Membrane</keyword>
<feature type="transmembrane region" description="Helical" evidence="11">
    <location>
        <begin position="310"/>
        <end position="329"/>
    </location>
</feature>
<feature type="transmembrane region" description="Helical" evidence="11">
    <location>
        <begin position="220"/>
        <end position="244"/>
    </location>
</feature>
<dbReference type="PROSITE" id="PS00018">
    <property type="entry name" value="EF_HAND_1"/>
    <property type="match status" value="1"/>
</dbReference>
<dbReference type="InterPro" id="IPR000778">
    <property type="entry name" value="Cyt_b245_heavy_chain"/>
</dbReference>